<keyword evidence="2" id="KW-1185">Reference proteome</keyword>
<accession>A0A4V5ZY69</accession>
<dbReference type="AlphaFoldDB" id="A0A4V5ZY69"/>
<dbReference type="EMBL" id="AZBU02000010">
    <property type="protein sequence ID" value="TKR62475.1"/>
    <property type="molecule type" value="Genomic_DNA"/>
</dbReference>
<sequence length="168" mass="19214">MVLDIESELLQHIHRIESLDPAIFEKRFQIAQALLGETDLSKVVPDQFEEYFISPVHKNGAPDNESILGVVSEQLENGHRTKDRSIRHLKGVWTRLSQDLPGKKDRLTENRSFCYRTNMTLPRAETRHVLTFLPPEIISDIACQIDDDGPYKMTVWTISQLTGDLACL</sequence>
<gene>
    <name evidence="1" type="ORF">L596_026430</name>
</gene>
<evidence type="ECO:0000313" key="2">
    <source>
        <dbReference type="Proteomes" id="UP000298663"/>
    </source>
</evidence>
<comment type="caution">
    <text evidence="1">The sequence shown here is derived from an EMBL/GenBank/DDBJ whole genome shotgun (WGS) entry which is preliminary data.</text>
</comment>
<name>A0A4V5ZY69_STECR</name>
<reference evidence="1 2" key="1">
    <citation type="journal article" date="2015" name="Genome Biol.">
        <title>Comparative genomics of Steinernema reveals deeply conserved gene regulatory networks.</title>
        <authorList>
            <person name="Dillman A.R."/>
            <person name="Macchietto M."/>
            <person name="Porter C.F."/>
            <person name="Rogers A."/>
            <person name="Williams B."/>
            <person name="Antoshechkin I."/>
            <person name="Lee M.M."/>
            <person name="Goodwin Z."/>
            <person name="Lu X."/>
            <person name="Lewis E.E."/>
            <person name="Goodrich-Blair H."/>
            <person name="Stock S.P."/>
            <person name="Adams B.J."/>
            <person name="Sternberg P.W."/>
            <person name="Mortazavi A."/>
        </authorList>
    </citation>
    <scope>NUCLEOTIDE SEQUENCE [LARGE SCALE GENOMIC DNA]</scope>
    <source>
        <strain evidence="1 2">ALL</strain>
    </source>
</reference>
<proteinExistence type="predicted"/>
<dbReference type="Proteomes" id="UP000298663">
    <property type="component" value="Unassembled WGS sequence"/>
</dbReference>
<reference evidence="1 2" key="2">
    <citation type="journal article" date="2019" name="G3 (Bethesda)">
        <title>Hybrid Assembly of the Genome of the Entomopathogenic Nematode Steinernema carpocapsae Identifies the X-Chromosome.</title>
        <authorList>
            <person name="Serra L."/>
            <person name="Macchietto M."/>
            <person name="Macias-Munoz A."/>
            <person name="McGill C.J."/>
            <person name="Rodriguez I.M."/>
            <person name="Rodriguez B."/>
            <person name="Murad R."/>
            <person name="Mortazavi A."/>
        </authorList>
    </citation>
    <scope>NUCLEOTIDE SEQUENCE [LARGE SCALE GENOMIC DNA]</scope>
    <source>
        <strain evidence="1 2">ALL</strain>
    </source>
</reference>
<organism evidence="1 2">
    <name type="scientific">Steinernema carpocapsae</name>
    <name type="common">Entomopathogenic nematode</name>
    <dbReference type="NCBI Taxonomy" id="34508"/>
    <lineage>
        <taxon>Eukaryota</taxon>
        <taxon>Metazoa</taxon>
        <taxon>Ecdysozoa</taxon>
        <taxon>Nematoda</taxon>
        <taxon>Chromadorea</taxon>
        <taxon>Rhabditida</taxon>
        <taxon>Tylenchina</taxon>
        <taxon>Panagrolaimomorpha</taxon>
        <taxon>Strongyloidoidea</taxon>
        <taxon>Steinernematidae</taxon>
        <taxon>Steinernema</taxon>
    </lineage>
</organism>
<evidence type="ECO:0000313" key="1">
    <source>
        <dbReference type="EMBL" id="TKR62475.1"/>
    </source>
</evidence>
<protein>
    <submittedName>
        <fullName evidence="1">Uncharacterized protein</fullName>
    </submittedName>
</protein>